<reference evidence="2 3" key="1">
    <citation type="submission" date="2016-10" db="EMBL/GenBank/DDBJ databases">
        <authorList>
            <person name="de Groot N.N."/>
        </authorList>
    </citation>
    <scope>NUCLEOTIDE SEQUENCE [LARGE SCALE GENOMIC DNA]</scope>
    <source>
        <strain evidence="2 3">DSM 25186</strain>
    </source>
</reference>
<dbReference type="InterPro" id="IPR018247">
    <property type="entry name" value="EF_Hand_1_Ca_BS"/>
</dbReference>
<feature type="transmembrane region" description="Helical" evidence="1">
    <location>
        <begin position="232"/>
        <end position="250"/>
    </location>
</feature>
<keyword evidence="1" id="KW-0812">Transmembrane</keyword>
<feature type="transmembrane region" description="Helical" evidence="1">
    <location>
        <begin position="206"/>
        <end position="226"/>
    </location>
</feature>
<sequence>MKKARHFLRIGFLSCLLACSGWLVAKGGSRLVQSWRHPHVTLPTPSTPRPSPSGPSLGRAELLDSAQHLFLIPETTAQQCSNLVLYRMHPAWEDDQAVRVFQEPLGIQRYAVEDATLYVVATDQDSNQDGRLNATDLQQLFVHSLDRTHRYTLRLPGHSCLQYQRTPDPDVLLVKFGEDANGNGTYEAHEPQTWQRYTFSTRKLRPVVGSWWLVAGGWWLVAGGWWLVAGGWWLVAGGWWLVAGGWWLVAGG</sequence>
<name>A0A1G9SUF6_9BACT</name>
<dbReference type="AlphaFoldDB" id="A0A1G9SUF6"/>
<evidence type="ECO:0000313" key="3">
    <source>
        <dbReference type="Proteomes" id="UP000198510"/>
    </source>
</evidence>
<dbReference type="PROSITE" id="PS00018">
    <property type="entry name" value="EF_HAND_1"/>
    <property type="match status" value="1"/>
</dbReference>
<proteinExistence type="predicted"/>
<evidence type="ECO:0000256" key="1">
    <source>
        <dbReference type="SAM" id="Phobius"/>
    </source>
</evidence>
<keyword evidence="1" id="KW-1133">Transmembrane helix</keyword>
<keyword evidence="3" id="KW-1185">Reference proteome</keyword>
<dbReference type="RefSeq" id="WP_143017467.1">
    <property type="nucleotide sequence ID" value="NZ_FNFO01000013.1"/>
</dbReference>
<accession>A0A1G9SUF6</accession>
<dbReference type="OrthoDB" id="893756at2"/>
<evidence type="ECO:0000313" key="2">
    <source>
        <dbReference type="EMBL" id="SDM39109.1"/>
    </source>
</evidence>
<protein>
    <recommendedName>
        <fullName evidence="4">EF-hand domain-containing protein</fullName>
    </recommendedName>
</protein>
<dbReference type="Proteomes" id="UP000198510">
    <property type="component" value="Unassembled WGS sequence"/>
</dbReference>
<gene>
    <name evidence="2" type="ORF">SAMN05421823_1131</name>
</gene>
<keyword evidence="1" id="KW-0472">Membrane</keyword>
<organism evidence="2 3">
    <name type="scientific">Catalinimonas alkaloidigena</name>
    <dbReference type="NCBI Taxonomy" id="1075417"/>
    <lineage>
        <taxon>Bacteria</taxon>
        <taxon>Pseudomonadati</taxon>
        <taxon>Bacteroidota</taxon>
        <taxon>Cytophagia</taxon>
        <taxon>Cytophagales</taxon>
        <taxon>Catalimonadaceae</taxon>
        <taxon>Catalinimonas</taxon>
    </lineage>
</organism>
<feature type="non-terminal residue" evidence="2">
    <location>
        <position position="252"/>
    </location>
</feature>
<evidence type="ECO:0008006" key="4">
    <source>
        <dbReference type="Google" id="ProtNLM"/>
    </source>
</evidence>
<dbReference type="EMBL" id="FNFO01000013">
    <property type="protein sequence ID" value="SDM39109.1"/>
    <property type="molecule type" value="Genomic_DNA"/>
</dbReference>